<comment type="catalytic activity">
    <reaction evidence="11">
        <text>ATP + H2O = ADP + phosphate + H(+)</text>
        <dbReference type="Rhea" id="RHEA:13065"/>
        <dbReference type="ChEBI" id="CHEBI:15377"/>
        <dbReference type="ChEBI" id="CHEBI:15378"/>
        <dbReference type="ChEBI" id="CHEBI:30616"/>
        <dbReference type="ChEBI" id="CHEBI:43474"/>
        <dbReference type="ChEBI" id="CHEBI:456216"/>
        <dbReference type="EC" id="3.6.4.12"/>
    </reaction>
</comment>
<evidence type="ECO:0000256" key="1">
    <source>
        <dbReference type="ARBA" id="ARBA00004123"/>
    </source>
</evidence>
<feature type="region of interest" description="Disordered" evidence="12">
    <location>
        <begin position="1"/>
        <end position="52"/>
    </location>
</feature>
<evidence type="ECO:0000256" key="10">
    <source>
        <dbReference type="RuleBase" id="RU004070"/>
    </source>
</evidence>
<sequence length="802" mass="91025">MNTQEHGQQTPKSTFSRRPYTAVNATGNNSQRNITQPSSFMQSPNHETNSQAEGVQISWGTNINTHEIMQKFRRFLLEIHEQNAEAMVDEERSQKYVEELKQLLIEESNFTLKIDGNDLYSYDKLLYHQLICFPAEIIQIFDKVAQNLFEEFAHQSRSEDALLNVNKILVAIVNLKYSSNLRELSPKDISRLISIKCIIIRVSEIYPEMKLAVFKCTNCQNLVHVTLERAHVEEPNDCSNCRMKNSFQIQHNLCHFTDKQYVKIQEMPENVPEGETPHTLTLMAYDEQLVDKIRPGDKVEVVGVYRAVGVRTSRQKRSLKQVYNTYIDVVSYSQLRQSNAQDEYVYYPEQIRQKFFSLANQNIYEILTKSFAPKIWENTDVKKGLLCQLFGGAFKNKEEGIKRRVRSEINVLLVGDPSVAKSQMLKYVHNLAPRGIYTSGKGSSAVGLTAYVSKDPETKELVLESGALVLSDLGICCIDEFDKMDENTRTILHEAMEQQTISIAKAGIVASLNARTSILAGANPIESKYDPKQSVIQNINLPPSLMSRFDLIYILLDNQDLVKDTNLAAHILNLFTDDPSFEKNNQRNTQQLNNNNNDENQIQLMDQKTLLQYINFARQEIHPKLSEKACDKLIEGYVNMRKLGMNTKVITSTTRQLESLIRISEALAKMKLSDIVEEEDVNEAIRLIKVSTQSAATDPTTGLIDIDMLNTGITAQQKAKYEKVCDVIKSLLVSNQAEFVKGINMNQLKQLIANKEGSNDVGLIEEKDIITALRMLDESNNIIVLGHSKNIIVKLGTHNAND</sequence>
<feature type="compositionally biased region" description="Polar residues" evidence="12">
    <location>
        <begin position="1"/>
        <end position="16"/>
    </location>
</feature>
<dbReference type="PANTHER" id="PTHR11630:SF66">
    <property type="entry name" value="DNA REPLICATION LICENSING FACTOR MCM4"/>
    <property type="match status" value="1"/>
</dbReference>
<protein>
    <recommendedName>
        <fullName evidence="11">DNA replication licensing factor MCM4</fullName>
        <ecNumber evidence="11">3.6.4.12</ecNumber>
    </recommendedName>
</protein>
<dbReference type="GO" id="GO:0017116">
    <property type="term" value="F:single-stranded DNA helicase activity"/>
    <property type="evidence" value="ECO:0007669"/>
    <property type="project" value="TreeGrafter"/>
</dbReference>
<dbReference type="InParanoid" id="G0QZN1"/>
<dbReference type="Pfam" id="PF17855">
    <property type="entry name" value="MCM_lid"/>
    <property type="match status" value="1"/>
</dbReference>
<dbReference type="InterPro" id="IPR012340">
    <property type="entry name" value="NA-bd_OB-fold"/>
</dbReference>
<keyword evidence="9 11" id="KW-0539">Nucleus</keyword>
<dbReference type="InterPro" id="IPR041562">
    <property type="entry name" value="MCM_lid"/>
</dbReference>
<proteinExistence type="inferred from homology"/>
<evidence type="ECO:0000256" key="12">
    <source>
        <dbReference type="SAM" id="MobiDB-lite"/>
    </source>
</evidence>
<evidence type="ECO:0000256" key="6">
    <source>
        <dbReference type="ARBA" id="ARBA00022806"/>
    </source>
</evidence>
<dbReference type="Gene3D" id="2.40.50.140">
    <property type="entry name" value="Nucleic acid-binding proteins"/>
    <property type="match status" value="1"/>
</dbReference>
<dbReference type="Pfam" id="PF17207">
    <property type="entry name" value="MCM_OB"/>
    <property type="match status" value="1"/>
</dbReference>
<evidence type="ECO:0000256" key="5">
    <source>
        <dbReference type="ARBA" id="ARBA00022801"/>
    </source>
</evidence>
<dbReference type="SUPFAM" id="SSF50249">
    <property type="entry name" value="Nucleic acid-binding proteins"/>
    <property type="match status" value="1"/>
</dbReference>
<dbReference type="GO" id="GO:0006271">
    <property type="term" value="P:DNA strand elongation involved in DNA replication"/>
    <property type="evidence" value="ECO:0007669"/>
    <property type="project" value="TreeGrafter"/>
</dbReference>
<dbReference type="InterPro" id="IPR033762">
    <property type="entry name" value="MCM_OB"/>
</dbReference>
<dbReference type="PRINTS" id="PR01657">
    <property type="entry name" value="MCMFAMILY"/>
</dbReference>
<dbReference type="GO" id="GO:1902975">
    <property type="term" value="P:mitotic DNA replication initiation"/>
    <property type="evidence" value="ECO:0007669"/>
    <property type="project" value="TreeGrafter"/>
</dbReference>
<evidence type="ECO:0000256" key="9">
    <source>
        <dbReference type="ARBA" id="ARBA00023242"/>
    </source>
</evidence>
<keyword evidence="8 10" id="KW-0238">DNA-binding</keyword>
<dbReference type="Gene3D" id="3.40.50.300">
    <property type="entry name" value="P-loop containing nucleotide triphosphate hydrolases"/>
    <property type="match status" value="1"/>
</dbReference>
<comment type="function">
    <text evidence="11">Acts as component of the MCM2-7 complex (MCM complex) which is the replicative helicase essential for 'once per cell cycle' DNA replication initiation and elongation in eukaryotic cells. The active ATPase sites in the MCM2-7 ring are formed through the interaction surfaces of two neighboring subunits such that a critical structure of a conserved arginine finger motif is provided in trans relative to the ATP-binding site of the Walker A box of the adjacent subunit. The six ATPase active sites, however, are likely to contribute differentially to the complex helicase activity.</text>
</comment>
<dbReference type="Gene3D" id="2.20.28.10">
    <property type="match status" value="1"/>
</dbReference>
<evidence type="ECO:0000256" key="2">
    <source>
        <dbReference type="ARBA" id="ARBA00008010"/>
    </source>
</evidence>
<dbReference type="InterPro" id="IPR018525">
    <property type="entry name" value="MCM_CS"/>
</dbReference>
<evidence type="ECO:0000256" key="3">
    <source>
        <dbReference type="ARBA" id="ARBA00022705"/>
    </source>
</evidence>
<name>G0QZN1_ICHMU</name>
<evidence type="ECO:0000313" key="15">
    <source>
        <dbReference type="Proteomes" id="UP000008983"/>
    </source>
</evidence>
<dbReference type="PROSITE" id="PS50051">
    <property type="entry name" value="MCM_2"/>
    <property type="match status" value="1"/>
</dbReference>
<gene>
    <name evidence="14" type="ORF">IMG5_158460</name>
</gene>
<evidence type="ECO:0000256" key="11">
    <source>
        <dbReference type="RuleBase" id="RU368062"/>
    </source>
</evidence>
<dbReference type="GO" id="GO:0016887">
    <property type="term" value="F:ATP hydrolysis activity"/>
    <property type="evidence" value="ECO:0007669"/>
    <property type="project" value="RHEA"/>
</dbReference>
<evidence type="ECO:0000256" key="4">
    <source>
        <dbReference type="ARBA" id="ARBA00022741"/>
    </source>
</evidence>
<dbReference type="STRING" id="857967.G0QZN1"/>
<dbReference type="InterPro" id="IPR027925">
    <property type="entry name" value="MCM_N"/>
</dbReference>
<dbReference type="InterPro" id="IPR001208">
    <property type="entry name" value="MCM_dom"/>
</dbReference>
<dbReference type="EMBL" id="GL984162">
    <property type="protein sequence ID" value="EGR29325.1"/>
    <property type="molecule type" value="Genomic_DNA"/>
</dbReference>
<dbReference type="Gene3D" id="1.10.10.10">
    <property type="entry name" value="Winged helix-like DNA-binding domain superfamily/Winged helix DNA-binding domain"/>
    <property type="match status" value="1"/>
</dbReference>
<dbReference type="FunCoup" id="G0QZN1">
    <property type="interactions" value="489"/>
</dbReference>
<keyword evidence="4 10" id="KW-0547">Nucleotide-binding</keyword>
<keyword evidence="6 11" id="KW-0347">Helicase</keyword>
<comment type="similarity">
    <text evidence="2 10">Belongs to the MCM family.</text>
</comment>
<dbReference type="OrthoDB" id="10251574at2759"/>
<evidence type="ECO:0000256" key="7">
    <source>
        <dbReference type="ARBA" id="ARBA00022840"/>
    </source>
</evidence>
<feature type="compositionally biased region" description="Polar residues" evidence="12">
    <location>
        <begin position="23"/>
        <end position="52"/>
    </location>
</feature>
<keyword evidence="7 10" id="KW-0067">ATP-binding</keyword>
<dbReference type="GeneID" id="14905429"/>
<keyword evidence="15" id="KW-1185">Reference proteome</keyword>
<dbReference type="GO" id="GO:0042555">
    <property type="term" value="C:MCM complex"/>
    <property type="evidence" value="ECO:0007669"/>
    <property type="project" value="UniProtKB-UniRule"/>
</dbReference>
<dbReference type="Pfam" id="PF00493">
    <property type="entry name" value="MCM"/>
    <property type="match status" value="1"/>
</dbReference>
<keyword evidence="3 11" id="KW-0235">DNA replication</keyword>
<reference evidence="14 15" key="1">
    <citation type="submission" date="2011-07" db="EMBL/GenBank/DDBJ databases">
        <authorList>
            <person name="Coyne R."/>
            <person name="Brami D."/>
            <person name="Johnson J."/>
            <person name="Hostetler J."/>
            <person name="Hannick L."/>
            <person name="Clark T."/>
            <person name="Cassidy-Hanley D."/>
            <person name="Inman J."/>
        </authorList>
    </citation>
    <scope>NUCLEOTIDE SEQUENCE [LARGE SCALE GENOMIC DNA]</scope>
    <source>
        <strain evidence="14 15">G5</strain>
    </source>
</reference>
<dbReference type="PANTHER" id="PTHR11630">
    <property type="entry name" value="DNA REPLICATION LICENSING FACTOR MCM FAMILY MEMBER"/>
    <property type="match status" value="1"/>
</dbReference>
<accession>G0QZN1</accession>
<dbReference type="OMA" id="AFFKCNV"/>
<dbReference type="GO" id="GO:0005634">
    <property type="term" value="C:nucleus"/>
    <property type="evidence" value="ECO:0007669"/>
    <property type="project" value="UniProtKB-SubCell"/>
</dbReference>
<dbReference type="GO" id="GO:0000727">
    <property type="term" value="P:double-strand break repair via break-induced replication"/>
    <property type="evidence" value="ECO:0007669"/>
    <property type="project" value="TreeGrafter"/>
</dbReference>
<dbReference type="Pfam" id="PF14551">
    <property type="entry name" value="MCM_N"/>
    <property type="match status" value="1"/>
</dbReference>
<dbReference type="Proteomes" id="UP000008983">
    <property type="component" value="Unassembled WGS sequence"/>
</dbReference>
<keyword evidence="5 11" id="KW-0378">Hydrolase</keyword>
<dbReference type="PRINTS" id="PR01660">
    <property type="entry name" value="MCMPROTEIN4"/>
</dbReference>
<dbReference type="FunFam" id="2.20.28.10:FF:000003">
    <property type="entry name" value="DNA helicase"/>
    <property type="match status" value="1"/>
</dbReference>
<comment type="subunit">
    <text evidence="11">Component of the MCM2-7 complex.</text>
</comment>
<evidence type="ECO:0000259" key="13">
    <source>
        <dbReference type="PROSITE" id="PS50051"/>
    </source>
</evidence>
<dbReference type="SMART" id="SM00350">
    <property type="entry name" value="MCM"/>
    <property type="match status" value="1"/>
</dbReference>
<dbReference type="InterPro" id="IPR031327">
    <property type="entry name" value="MCM"/>
</dbReference>
<feature type="domain" description="MCM C-terminal AAA(+) ATPase" evidence="13">
    <location>
        <begin position="363"/>
        <end position="571"/>
    </location>
</feature>
<dbReference type="GO" id="GO:0003697">
    <property type="term" value="F:single-stranded DNA binding"/>
    <property type="evidence" value="ECO:0007669"/>
    <property type="project" value="TreeGrafter"/>
</dbReference>
<dbReference type="InterPro" id="IPR008047">
    <property type="entry name" value="MCM_4"/>
</dbReference>
<dbReference type="InterPro" id="IPR036388">
    <property type="entry name" value="WH-like_DNA-bd_sf"/>
</dbReference>
<dbReference type="SUPFAM" id="SSF52540">
    <property type="entry name" value="P-loop containing nucleoside triphosphate hydrolases"/>
    <property type="match status" value="1"/>
</dbReference>
<evidence type="ECO:0000313" key="14">
    <source>
        <dbReference type="EMBL" id="EGR29325.1"/>
    </source>
</evidence>
<organism evidence="14 15">
    <name type="scientific">Ichthyophthirius multifiliis</name>
    <name type="common">White spot disease agent</name>
    <name type="synonym">Ich</name>
    <dbReference type="NCBI Taxonomy" id="5932"/>
    <lineage>
        <taxon>Eukaryota</taxon>
        <taxon>Sar</taxon>
        <taxon>Alveolata</taxon>
        <taxon>Ciliophora</taxon>
        <taxon>Intramacronucleata</taxon>
        <taxon>Oligohymenophorea</taxon>
        <taxon>Hymenostomatida</taxon>
        <taxon>Ophryoglenina</taxon>
        <taxon>Ichthyophthirius</taxon>
    </lineage>
</organism>
<evidence type="ECO:0000256" key="8">
    <source>
        <dbReference type="ARBA" id="ARBA00023125"/>
    </source>
</evidence>
<dbReference type="GO" id="GO:0005524">
    <property type="term" value="F:ATP binding"/>
    <property type="evidence" value="ECO:0007669"/>
    <property type="project" value="UniProtKB-UniRule"/>
</dbReference>
<dbReference type="Gene3D" id="3.30.1640.10">
    <property type="entry name" value="mini-chromosome maintenance (MCM) complex, chain A, domain 1"/>
    <property type="match status" value="1"/>
</dbReference>
<dbReference type="InterPro" id="IPR027417">
    <property type="entry name" value="P-loop_NTPase"/>
</dbReference>
<dbReference type="AlphaFoldDB" id="G0QZN1"/>
<dbReference type="RefSeq" id="XP_004030561.1">
    <property type="nucleotide sequence ID" value="XM_004030513.1"/>
</dbReference>
<dbReference type="PROSITE" id="PS00847">
    <property type="entry name" value="MCM_1"/>
    <property type="match status" value="1"/>
</dbReference>
<dbReference type="FunFam" id="3.40.50.300:FF:000217">
    <property type="entry name" value="DNA helicase"/>
    <property type="match status" value="1"/>
</dbReference>
<comment type="subcellular location">
    <subcellularLocation>
        <location evidence="1">Nucleus</location>
    </subcellularLocation>
</comment>
<dbReference type="EC" id="3.6.4.12" evidence="11"/>
<dbReference type="eggNOG" id="KOG0478">
    <property type="taxonomic scope" value="Eukaryota"/>
</dbReference>